<sequence length="87" mass="10031">MCALVWEDRSSRIDHESLEQHLWEQVADDLRTMIGSRKLPPGAKLPNERELAELYAVSRPTTRRAVFELRKEGLLIVVTGKGTFVRR</sequence>
<keyword evidence="3" id="KW-0804">Transcription</keyword>
<reference evidence="5 6" key="1">
    <citation type="submission" date="2016-07" db="EMBL/GenBank/DDBJ databases">
        <title>Draft genome sequence of Prauserella sp. YIM 121212, isolated from alkaline soil.</title>
        <authorList>
            <person name="Ruckert C."/>
            <person name="Albersmeier A."/>
            <person name="Jiang C.-L."/>
            <person name="Jiang Y."/>
            <person name="Kalinowski J."/>
            <person name="Schneider O."/>
            <person name="Winkler A."/>
            <person name="Zotchev S.B."/>
        </authorList>
    </citation>
    <scope>NUCLEOTIDE SEQUENCE [LARGE SCALE GENOMIC DNA]</scope>
    <source>
        <strain evidence="5 6">YIM 121212</strain>
    </source>
</reference>
<dbReference type="CDD" id="cd07377">
    <property type="entry name" value="WHTH_GntR"/>
    <property type="match status" value="1"/>
</dbReference>
<keyword evidence="1" id="KW-0805">Transcription regulation</keyword>
<gene>
    <name evidence="5" type="ORF">BA062_36785</name>
</gene>
<dbReference type="InterPro" id="IPR050679">
    <property type="entry name" value="Bact_HTH_transcr_reg"/>
</dbReference>
<evidence type="ECO:0000256" key="2">
    <source>
        <dbReference type="ARBA" id="ARBA00023125"/>
    </source>
</evidence>
<dbReference type="SMART" id="SM00345">
    <property type="entry name" value="HTH_GNTR"/>
    <property type="match status" value="1"/>
</dbReference>
<dbReference type="PRINTS" id="PR00035">
    <property type="entry name" value="HTHGNTR"/>
</dbReference>
<comment type="caution">
    <text evidence="5">The sequence shown here is derived from an EMBL/GenBank/DDBJ whole genome shotgun (WGS) entry which is preliminary data.</text>
</comment>
<keyword evidence="2" id="KW-0238">DNA-binding</keyword>
<dbReference type="EMBL" id="MASU01000024">
    <property type="protein sequence ID" value="PXY17717.1"/>
    <property type="molecule type" value="Genomic_DNA"/>
</dbReference>
<feature type="domain" description="HTH gntR-type" evidence="4">
    <location>
        <begin position="20"/>
        <end position="87"/>
    </location>
</feature>
<dbReference type="PROSITE" id="PS50949">
    <property type="entry name" value="HTH_GNTR"/>
    <property type="match status" value="1"/>
</dbReference>
<dbReference type="InterPro" id="IPR036388">
    <property type="entry name" value="WH-like_DNA-bd_sf"/>
</dbReference>
<dbReference type="Gene3D" id="1.10.10.10">
    <property type="entry name" value="Winged helix-like DNA-binding domain superfamily/Winged helix DNA-binding domain"/>
    <property type="match status" value="1"/>
</dbReference>
<dbReference type="GO" id="GO:0003700">
    <property type="term" value="F:DNA-binding transcription factor activity"/>
    <property type="evidence" value="ECO:0007669"/>
    <property type="project" value="InterPro"/>
</dbReference>
<dbReference type="PANTHER" id="PTHR44846">
    <property type="entry name" value="MANNOSYL-D-GLYCERATE TRANSPORT/METABOLISM SYSTEM REPRESSOR MNGR-RELATED"/>
    <property type="match status" value="1"/>
</dbReference>
<dbReference type="SUPFAM" id="SSF46785">
    <property type="entry name" value="Winged helix' DNA-binding domain"/>
    <property type="match status" value="1"/>
</dbReference>
<dbReference type="AlphaFoldDB" id="A0A318LFF6"/>
<evidence type="ECO:0000256" key="3">
    <source>
        <dbReference type="ARBA" id="ARBA00023163"/>
    </source>
</evidence>
<protein>
    <recommendedName>
        <fullName evidence="4">HTH gntR-type domain-containing protein</fullName>
    </recommendedName>
</protein>
<dbReference type="GO" id="GO:0045892">
    <property type="term" value="P:negative regulation of DNA-templated transcription"/>
    <property type="evidence" value="ECO:0007669"/>
    <property type="project" value="TreeGrafter"/>
</dbReference>
<evidence type="ECO:0000313" key="6">
    <source>
        <dbReference type="Proteomes" id="UP000247892"/>
    </source>
</evidence>
<dbReference type="PANTHER" id="PTHR44846:SF17">
    <property type="entry name" value="GNTR-FAMILY TRANSCRIPTIONAL REGULATOR"/>
    <property type="match status" value="1"/>
</dbReference>
<dbReference type="GO" id="GO:0003677">
    <property type="term" value="F:DNA binding"/>
    <property type="evidence" value="ECO:0007669"/>
    <property type="project" value="UniProtKB-KW"/>
</dbReference>
<organism evidence="5 6">
    <name type="scientific">Prauserella flavalba</name>
    <dbReference type="NCBI Taxonomy" id="1477506"/>
    <lineage>
        <taxon>Bacteria</taxon>
        <taxon>Bacillati</taxon>
        <taxon>Actinomycetota</taxon>
        <taxon>Actinomycetes</taxon>
        <taxon>Pseudonocardiales</taxon>
        <taxon>Pseudonocardiaceae</taxon>
        <taxon>Prauserella</taxon>
    </lineage>
</organism>
<dbReference type="Pfam" id="PF00392">
    <property type="entry name" value="GntR"/>
    <property type="match status" value="1"/>
</dbReference>
<dbReference type="InterPro" id="IPR000524">
    <property type="entry name" value="Tscrpt_reg_HTH_GntR"/>
</dbReference>
<dbReference type="OrthoDB" id="3615556at2"/>
<keyword evidence="6" id="KW-1185">Reference proteome</keyword>
<dbReference type="Proteomes" id="UP000247892">
    <property type="component" value="Unassembled WGS sequence"/>
</dbReference>
<evidence type="ECO:0000256" key="1">
    <source>
        <dbReference type="ARBA" id="ARBA00023015"/>
    </source>
</evidence>
<dbReference type="InterPro" id="IPR036390">
    <property type="entry name" value="WH_DNA-bd_sf"/>
</dbReference>
<accession>A0A318LFF6</accession>
<evidence type="ECO:0000313" key="5">
    <source>
        <dbReference type="EMBL" id="PXY17717.1"/>
    </source>
</evidence>
<evidence type="ECO:0000259" key="4">
    <source>
        <dbReference type="PROSITE" id="PS50949"/>
    </source>
</evidence>
<proteinExistence type="predicted"/>
<name>A0A318LFF6_9PSEU</name>